<gene>
    <name evidence="1" type="ORF">ABT317_02885</name>
</gene>
<dbReference type="Proteomes" id="UP001458415">
    <property type="component" value="Unassembled WGS sequence"/>
</dbReference>
<comment type="caution">
    <text evidence="1">The sequence shown here is derived from an EMBL/GenBank/DDBJ whole genome shotgun (WGS) entry which is preliminary data.</text>
</comment>
<proteinExistence type="predicted"/>
<evidence type="ECO:0000313" key="1">
    <source>
        <dbReference type="EMBL" id="MER6976011.1"/>
    </source>
</evidence>
<evidence type="ECO:0000313" key="2">
    <source>
        <dbReference type="Proteomes" id="UP001458415"/>
    </source>
</evidence>
<organism evidence="1 2">
    <name type="scientific">Streptomyces carpinensis</name>
    <dbReference type="NCBI Taxonomy" id="66369"/>
    <lineage>
        <taxon>Bacteria</taxon>
        <taxon>Bacillati</taxon>
        <taxon>Actinomycetota</taxon>
        <taxon>Actinomycetes</taxon>
        <taxon>Kitasatosporales</taxon>
        <taxon>Streptomycetaceae</taxon>
        <taxon>Streptomyces</taxon>
    </lineage>
</organism>
<name>A0ABV1VVQ3_9ACTN</name>
<sequence length="262" mass="27984">MSYDEGPEHEPFGPEYVRPKQADCPNCPCCTEALCKRGRTNVIGCAGHVDPDNHQTVLNCPCAAEETPGTMAWHMARIRAVSAAKGSSLPAETETLLRAIDTGQPTDDPTGRVEQLTLRRYVTVVDGRPQITQFGRLYLDARVEPWAATALVVQDVDQKACMAQVVVARWSADVSVSVPMYQLANPTTFLGLDELPGVMLHGYANTGATAADDVVLINVTNPRLASQPSQPPQPPYKPGGLIVAPTFVLPDAQGPEPAGGEG</sequence>
<dbReference type="EMBL" id="JBEPCU010000019">
    <property type="protein sequence ID" value="MER6976011.1"/>
    <property type="molecule type" value="Genomic_DNA"/>
</dbReference>
<reference evidence="1 2" key="1">
    <citation type="submission" date="2024-06" db="EMBL/GenBank/DDBJ databases">
        <title>The Natural Products Discovery Center: Release of the First 8490 Sequenced Strains for Exploring Actinobacteria Biosynthetic Diversity.</title>
        <authorList>
            <person name="Kalkreuter E."/>
            <person name="Kautsar S.A."/>
            <person name="Yang D."/>
            <person name="Bader C.D."/>
            <person name="Teijaro C.N."/>
            <person name="Fluegel L."/>
            <person name="Davis C.M."/>
            <person name="Simpson J.R."/>
            <person name="Lauterbach L."/>
            <person name="Steele A.D."/>
            <person name="Gui C."/>
            <person name="Meng S."/>
            <person name="Li G."/>
            <person name="Viehrig K."/>
            <person name="Ye F."/>
            <person name="Su P."/>
            <person name="Kiefer A.F."/>
            <person name="Nichols A."/>
            <person name="Cepeda A.J."/>
            <person name="Yan W."/>
            <person name="Fan B."/>
            <person name="Jiang Y."/>
            <person name="Adhikari A."/>
            <person name="Zheng C.-J."/>
            <person name="Schuster L."/>
            <person name="Cowan T.M."/>
            <person name="Smanski M.J."/>
            <person name="Chevrette M.G."/>
            <person name="De Carvalho L.P.S."/>
            <person name="Shen B."/>
        </authorList>
    </citation>
    <scope>NUCLEOTIDE SEQUENCE [LARGE SCALE GENOMIC DNA]</scope>
    <source>
        <strain evidence="1 2">NPDC000634</strain>
    </source>
</reference>
<accession>A0ABV1VVQ3</accession>
<dbReference type="RefSeq" id="WP_086727017.1">
    <property type="nucleotide sequence ID" value="NZ_MUBM01000165.1"/>
</dbReference>
<keyword evidence="2" id="KW-1185">Reference proteome</keyword>
<protein>
    <submittedName>
        <fullName evidence="1">Uncharacterized protein</fullName>
    </submittedName>
</protein>